<dbReference type="GO" id="GO:0008840">
    <property type="term" value="F:4-hydroxy-tetrahydrodipicolinate synthase activity"/>
    <property type="evidence" value="ECO:0007669"/>
    <property type="project" value="UniProtKB-UniRule"/>
</dbReference>
<dbReference type="HAMAP" id="MF_00418">
    <property type="entry name" value="DapA"/>
    <property type="match status" value="1"/>
</dbReference>
<evidence type="ECO:0000256" key="15">
    <source>
        <dbReference type="PIRSR" id="PIRSR001365-2"/>
    </source>
</evidence>
<evidence type="ECO:0000256" key="7">
    <source>
        <dbReference type="ARBA" id="ARBA00022915"/>
    </source>
</evidence>
<evidence type="ECO:0000256" key="8">
    <source>
        <dbReference type="ARBA" id="ARBA00023154"/>
    </source>
</evidence>
<name>A0A859FEL8_9BACI</name>
<comment type="catalytic activity">
    <reaction evidence="11 12">
        <text>L-aspartate 4-semialdehyde + pyruvate = (2S,4S)-4-hydroxy-2,3,4,5-tetrahydrodipicolinate + H2O + H(+)</text>
        <dbReference type="Rhea" id="RHEA:34171"/>
        <dbReference type="ChEBI" id="CHEBI:15361"/>
        <dbReference type="ChEBI" id="CHEBI:15377"/>
        <dbReference type="ChEBI" id="CHEBI:15378"/>
        <dbReference type="ChEBI" id="CHEBI:67139"/>
        <dbReference type="ChEBI" id="CHEBI:537519"/>
        <dbReference type="EC" id="4.3.3.7"/>
    </reaction>
</comment>
<evidence type="ECO:0000256" key="5">
    <source>
        <dbReference type="ARBA" id="ARBA00022490"/>
    </source>
</evidence>
<organism evidence="16 17">
    <name type="scientific">Paenalkalicoccus suaedae</name>
    <dbReference type="NCBI Taxonomy" id="2592382"/>
    <lineage>
        <taxon>Bacteria</taxon>
        <taxon>Bacillati</taxon>
        <taxon>Bacillota</taxon>
        <taxon>Bacilli</taxon>
        <taxon>Bacillales</taxon>
        <taxon>Bacillaceae</taxon>
        <taxon>Paenalkalicoccus</taxon>
    </lineage>
</organism>
<evidence type="ECO:0000256" key="2">
    <source>
        <dbReference type="ARBA" id="ARBA00005120"/>
    </source>
</evidence>
<comment type="pathway">
    <text evidence="2 12">Amino-acid biosynthesis; L-lysine biosynthesis via DAP pathway; (S)-tetrahydrodipicolinate from L-aspartate: step 3/4.</text>
</comment>
<evidence type="ECO:0000256" key="13">
    <source>
        <dbReference type="PIRNR" id="PIRNR001365"/>
    </source>
</evidence>
<dbReference type="KEGG" id="psua:FLK61_32285"/>
<dbReference type="UniPathway" id="UPA00034">
    <property type="reaction ID" value="UER00017"/>
</dbReference>
<evidence type="ECO:0000256" key="10">
    <source>
        <dbReference type="ARBA" id="ARBA00023270"/>
    </source>
</evidence>
<comment type="subcellular location">
    <subcellularLocation>
        <location evidence="12">Cytoplasm</location>
    </subcellularLocation>
</comment>
<feature type="binding site" evidence="12 15">
    <location>
        <position position="46"/>
    </location>
    <ligand>
        <name>pyruvate</name>
        <dbReference type="ChEBI" id="CHEBI:15361"/>
    </ligand>
</feature>
<sequence>MNIGRVVTAMVTPFNEKGQIDFPQIKVLLDYLIANGTDAVVVGGTTGESATLSLEEKEALYAESVRAAAGRIPVIAGTGMNDTHATAELTIRAEKANVDGIMLVAPYYNKPSQQGLYEHFKTIAGKTSLDVMLYNVPGRTMVNMLPETVIALSQIKNITSVKEASGNLDQMTAIISNTPDDFTVYTGEDSLTLPSMAIGATGVVSVASHVIGSHMQDMIARYLKGDIHGASSIHGRIVPLMKAMFIAPSPSPVKAALAFQGINSGGVRLPLIPLTEEEKTIVQKALETIHSPFKQ</sequence>
<keyword evidence="10 12" id="KW-0704">Schiff base</keyword>
<dbReference type="PROSITE" id="PS00666">
    <property type="entry name" value="DHDPS_2"/>
    <property type="match status" value="1"/>
</dbReference>
<feature type="site" description="Part of a proton relay during catalysis" evidence="12">
    <location>
        <position position="108"/>
    </location>
</feature>
<protein>
    <recommendedName>
        <fullName evidence="4 12">4-hydroxy-tetrahydrodipicolinate synthase</fullName>
        <shortName evidence="12">HTPA synthase</shortName>
        <ecNumber evidence="4 12">4.3.3.7</ecNumber>
    </recommendedName>
</protein>
<comment type="similarity">
    <text evidence="3 12 13">Belongs to the DapA family.</text>
</comment>
<evidence type="ECO:0000256" key="3">
    <source>
        <dbReference type="ARBA" id="ARBA00007592"/>
    </source>
</evidence>
<dbReference type="InterPro" id="IPR002220">
    <property type="entry name" value="DapA-like"/>
</dbReference>
<dbReference type="EC" id="4.3.3.7" evidence="4 12"/>
<keyword evidence="17" id="KW-1185">Reference proteome</keyword>
<dbReference type="PIRSF" id="PIRSF001365">
    <property type="entry name" value="DHDPS"/>
    <property type="match status" value="1"/>
</dbReference>
<dbReference type="PANTHER" id="PTHR12128">
    <property type="entry name" value="DIHYDRODIPICOLINATE SYNTHASE"/>
    <property type="match status" value="1"/>
</dbReference>
<dbReference type="InterPro" id="IPR013785">
    <property type="entry name" value="Aldolase_TIM"/>
</dbReference>
<keyword evidence="5 12" id="KW-0963">Cytoplasm</keyword>
<dbReference type="InterPro" id="IPR020624">
    <property type="entry name" value="Schiff_base-form_aldolases_CS"/>
</dbReference>
<gene>
    <name evidence="12 16" type="primary">dapA</name>
    <name evidence="16" type="ORF">FLK61_32285</name>
</gene>
<dbReference type="GO" id="GO:0005829">
    <property type="term" value="C:cytosol"/>
    <property type="evidence" value="ECO:0007669"/>
    <property type="project" value="TreeGrafter"/>
</dbReference>
<feature type="active site" description="Proton donor/acceptor" evidence="12 14">
    <location>
        <position position="134"/>
    </location>
</feature>
<dbReference type="Proteomes" id="UP000318138">
    <property type="component" value="Chromosome"/>
</dbReference>
<dbReference type="EMBL" id="CP041372">
    <property type="protein sequence ID" value="QKS71381.1"/>
    <property type="molecule type" value="Genomic_DNA"/>
</dbReference>
<keyword evidence="8 12" id="KW-0457">Lysine biosynthesis</keyword>
<comment type="subunit">
    <text evidence="12">Homotetramer; dimer of dimers.</text>
</comment>
<dbReference type="Gene3D" id="3.20.20.70">
    <property type="entry name" value="Aldolase class I"/>
    <property type="match status" value="1"/>
</dbReference>
<dbReference type="PROSITE" id="PS00665">
    <property type="entry name" value="DHDPS_1"/>
    <property type="match status" value="1"/>
</dbReference>
<evidence type="ECO:0000256" key="9">
    <source>
        <dbReference type="ARBA" id="ARBA00023239"/>
    </source>
</evidence>
<dbReference type="PANTHER" id="PTHR12128:SF66">
    <property type="entry name" value="4-HYDROXY-2-OXOGLUTARATE ALDOLASE, MITOCHONDRIAL"/>
    <property type="match status" value="1"/>
</dbReference>
<evidence type="ECO:0000256" key="14">
    <source>
        <dbReference type="PIRSR" id="PIRSR001365-1"/>
    </source>
</evidence>
<keyword evidence="6 12" id="KW-0028">Amino-acid biosynthesis</keyword>
<dbReference type="NCBIfam" id="TIGR00674">
    <property type="entry name" value="dapA"/>
    <property type="match status" value="1"/>
</dbReference>
<feature type="active site" description="Schiff-base intermediate with substrate" evidence="12 14">
    <location>
        <position position="162"/>
    </location>
</feature>
<proteinExistence type="inferred from homology"/>
<dbReference type="SUPFAM" id="SSF51569">
    <property type="entry name" value="Aldolase"/>
    <property type="match status" value="1"/>
</dbReference>
<comment type="caution">
    <text evidence="12">Was originally thought to be a dihydrodipicolinate synthase (DHDPS), catalyzing the condensation of (S)-aspartate-beta-semialdehyde [(S)-ASA] and pyruvate to dihydrodipicolinate (DHDP). However, it was shown in E.coli that the product of the enzymatic reaction is not dihydrodipicolinate but in fact (4S)-4-hydroxy-2,3,4,5-tetrahydro-(2S)-dipicolinic acid (HTPA), and that the consecutive dehydration reaction leading to DHDP is not spontaneous but catalyzed by DapB.</text>
</comment>
<evidence type="ECO:0000256" key="11">
    <source>
        <dbReference type="ARBA" id="ARBA00047836"/>
    </source>
</evidence>
<feature type="binding site" evidence="12 15">
    <location>
        <position position="204"/>
    </location>
    <ligand>
        <name>pyruvate</name>
        <dbReference type="ChEBI" id="CHEBI:15361"/>
    </ligand>
</feature>
<keyword evidence="9 12" id="KW-0456">Lyase</keyword>
<dbReference type="InterPro" id="IPR005263">
    <property type="entry name" value="DapA"/>
</dbReference>
<dbReference type="AlphaFoldDB" id="A0A859FEL8"/>
<comment type="function">
    <text evidence="1 12">Catalyzes the condensation of (S)-aspartate-beta-semialdehyde [(S)-ASA] and pyruvate to 4-hydroxy-tetrahydrodipicolinate (HTPA).</text>
</comment>
<dbReference type="InterPro" id="IPR020625">
    <property type="entry name" value="Schiff_base-form_aldolases_AS"/>
</dbReference>
<dbReference type="PRINTS" id="PR00146">
    <property type="entry name" value="DHPICSNTHASE"/>
</dbReference>
<dbReference type="GO" id="GO:0009089">
    <property type="term" value="P:lysine biosynthetic process via diaminopimelate"/>
    <property type="evidence" value="ECO:0007669"/>
    <property type="project" value="UniProtKB-UniRule"/>
</dbReference>
<dbReference type="RefSeq" id="WP_176009416.1">
    <property type="nucleotide sequence ID" value="NZ_CP041372.2"/>
</dbReference>
<evidence type="ECO:0000256" key="1">
    <source>
        <dbReference type="ARBA" id="ARBA00003294"/>
    </source>
</evidence>
<evidence type="ECO:0000256" key="4">
    <source>
        <dbReference type="ARBA" id="ARBA00012086"/>
    </source>
</evidence>
<feature type="site" description="Part of a proton relay during catalysis" evidence="12">
    <location>
        <position position="45"/>
    </location>
</feature>
<evidence type="ECO:0000256" key="6">
    <source>
        <dbReference type="ARBA" id="ARBA00022605"/>
    </source>
</evidence>
<reference evidence="17" key="1">
    <citation type="submission" date="2019-07" db="EMBL/GenBank/DDBJ databases">
        <title>Bacillus alkalisoli sp. nov. isolated from saline soil.</title>
        <authorList>
            <person name="Sun J.-Q."/>
            <person name="Xu L."/>
        </authorList>
    </citation>
    <scope>NUCLEOTIDE SEQUENCE [LARGE SCALE GENOMIC DNA]</scope>
    <source>
        <strain evidence="17">M4U3P1</strain>
    </source>
</reference>
<evidence type="ECO:0000313" key="17">
    <source>
        <dbReference type="Proteomes" id="UP000318138"/>
    </source>
</evidence>
<dbReference type="CDD" id="cd00950">
    <property type="entry name" value="DHDPS"/>
    <property type="match status" value="1"/>
</dbReference>
<evidence type="ECO:0000313" key="16">
    <source>
        <dbReference type="EMBL" id="QKS71381.1"/>
    </source>
</evidence>
<dbReference type="SMART" id="SM01130">
    <property type="entry name" value="DHDPS"/>
    <property type="match status" value="1"/>
</dbReference>
<evidence type="ECO:0000256" key="12">
    <source>
        <dbReference type="HAMAP-Rule" id="MF_00418"/>
    </source>
</evidence>
<keyword evidence="7 12" id="KW-0220">Diaminopimelate biosynthesis</keyword>
<dbReference type="GO" id="GO:0019877">
    <property type="term" value="P:diaminopimelate biosynthetic process"/>
    <property type="evidence" value="ECO:0007669"/>
    <property type="project" value="UniProtKB-UniRule"/>
</dbReference>
<dbReference type="Pfam" id="PF00701">
    <property type="entry name" value="DHDPS"/>
    <property type="match status" value="1"/>
</dbReference>
<accession>A0A859FEL8</accession>